<accession>A0ABQ4V858</accession>
<protein>
    <recommendedName>
        <fullName evidence="3">Alanine, arginine and proline rich protein</fullName>
    </recommendedName>
</protein>
<dbReference type="Proteomes" id="UP001060504">
    <property type="component" value="Unassembled WGS sequence"/>
</dbReference>
<keyword evidence="2" id="KW-1185">Reference proteome</keyword>
<evidence type="ECO:0000313" key="2">
    <source>
        <dbReference type="Proteomes" id="UP001060504"/>
    </source>
</evidence>
<evidence type="ECO:0008006" key="3">
    <source>
        <dbReference type="Google" id="ProtNLM"/>
    </source>
</evidence>
<name>A0ABQ4V858_9MYCO</name>
<comment type="caution">
    <text evidence="1">The sequence shown here is derived from an EMBL/GenBank/DDBJ whole genome shotgun (WGS) entry which is preliminary data.</text>
</comment>
<evidence type="ECO:0000313" key="1">
    <source>
        <dbReference type="EMBL" id="GJF11808.1"/>
    </source>
</evidence>
<dbReference type="EMBL" id="BPRH01001033">
    <property type="protein sequence ID" value="GJF11808.1"/>
    <property type="molecule type" value="Genomic_DNA"/>
</dbReference>
<reference evidence="1 2" key="1">
    <citation type="submission" date="2021-08" db="EMBL/GenBank/DDBJ databases">
        <title>Draft genome sequence of Mycolicibacterium sp. NGTWS1702 strain.</title>
        <authorList>
            <person name="Matsumoto M."/>
            <person name="Tang B.C.C."/>
            <person name="Machida Y."/>
            <person name="Matoyama H."/>
            <person name="Kishihara T."/>
            <person name="Sato S."/>
            <person name="Kondo I."/>
            <person name="Sano M."/>
            <person name="Kato G."/>
        </authorList>
    </citation>
    <scope>NUCLEOTIDE SEQUENCE [LARGE SCALE GENOMIC DNA]</scope>
    <source>
        <strain evidence="1 2">NGTWSNA01</strain>
    </source>
</reference>
<gene>
    <name evidence="1" type="ORF">NGTWS1702_09620</name>
</gene>
<dbReference type="InterPro" id="IPR045596">
    <property type="entry name" value="DUF6459"/>
</dbReference>
<organism evidence="1 2">
    <name type="scientific">Mycolicibacterium cyprinidarum</name>
    <dbReference type="NCBI Taxonomy" id="2860311"/>
    <lineage>
        <taxon>Bacteria</taxon>
        <taxon>Bacillati</taxon>
        <taxon>Actinomycetota</taxon>
        <taxon>Actinomycetes</taxon>
        <taxon>Mycobacteriales</taxon>
        <taxon>Mycobacteriaceae</taxon>
        <taxon>Mycolicibacterium</taxon>
    </lineage>
</organism>
<proteinExistence type="predicted"/>
<sequence length="163" mass="18063">MTSSTSPRTAPVIDYEPAPEPLQGQRVLVCPTTIYDTLHRRVPPPPRAPHLREAPPPKSAVLFAETALRQVIEVIDQRRPIAQLRPLMTPVLVDRVIARAGAARRGSATMRRVRVRAVDPVPDAGVCAAEVFASFTRSGRVHAVAARIERYRDRWRIVALQIG</sequence>
<dbReference type="Pfam" id="PF20060">
    <property type="entry name" value="DUF6459"/>
    <property type="match status" value="1"/>
</dbReference>